<evidence type="ECO:0000313" key="2">
    <source>
        <dbReference type="EMBL" id="GFG99943.1"/>
    </source>
</evidence>
<evidence type="ECO:0000256" key="1">
    <source>
        <dbReference type="SAM" id="MobiDB-lite"/>
    </source>
</evidence>
<evidence type="ECO:0000313" key="3">
    <source>
        <dbReference type="Proteomes" id="UP000465304"/>
    </source>
</evidence>
<feature type="region of interest" description="Disordered" evidence="1">
    <location>
        <begin position="141"/>
        <end position="170"/>
    </location>
</feature>
<dbReference type="Proteomes" id="UP000465304">
    <property type="component" value="Unassembled WGS sequence"/>
</dbReference>
<dbReference type="RefSeq" id="WP_308206947.1">
    <property type="nucleotide sequence ID" value="NZ_BLLB01000002.1"/>
</dbReference>
<organism evidence="2 3">
    <name type="scientific">Mycolicibacterium hippocampi</name>
    <dbReference type="NCBI Taxonomy" id="659824"/>
    <lineage>
        <taxon>Bacteria</taxon>
        <taxon>Bacillati</taxon>
        <taxon>Actinomycetota</taxon>
        <taxon>Actinomycetes</taxon>
        <taxon>Mycobacteriales</taxon>
        <taxon>Mycobacteriaceae</taxon>
        <taxon>Mycolicibacterium</taxon>
    </lineage>
</organism>
<proteinExistence type="predicted"/>
<accession>A0A7I9ZG79</accession>
<dbReference type="AlphaFoldDB" id="A0A7I9ZG79"/>
<name>A0A7I9ZG79_9MYCO</name>
<gene>
    <name evidence="2" type="ORF">MHIP_04270</name>
</gene>
<feature type="compositionally biased region" description="Pro residues" evidence="1">
    <location>
        <begin position="41"/>
        <end position="51"/>
    </location>
</feature>
<sequence length="170" mass="17828">MAIRKVLATIAIFGMLASGVGIASIMIFSNPTQQQSEPPRRNPPQPPPPSVPTADEFLIGVVVTAQNCDPAGACVYTYTIDPKYVGLHPFPETPFTVEYEVTGGNQPQPGNFTVQGQQAQILKDVMVEGPPGAQLQANVLRVFEPPPPPPGEPPPGPPGEPPPPAAEPGP</sequence>
<feature type="compositionally biased region" description="Pro residues" evidence="1">
    <location>
        <begin position="144"/>
        <end position="170"/>
    </location>
</feature>
<comment type="caution">
    <text evidence="2">The sequence shown here is derived from an EMBL/GenBank/DDBJ whole genome shotgun (WGS) entry which is preliminary data.</text>
</comment>
<keyword evidence="3" id="KW-1185">Reference proteome</keyword>
<protein>
    <submittedName>
        <fullName evidence="2">Uncharacterized protein</fullName>
    </submittedName>
</protein>
<feature type="region of interest" description="Disordered" evidence="1">
    <location>
        <begin position="31"/>
        <end position="51"/>
    </location>
</feature>
<dbReference type="EMBL" id="BLLB01000002">
    <property type="protein sequence ID" value="GFG99943.1"/>
    <property type="molecule type" value="Genomic_DNA"/>
</dbReference>
<reference evidence="2 3" key="1">
    <citation type="journal article" date="2019" name="Emerg. Microbes Infect.">
        <title>Comprehensive subspecies identification of 175 nontuberculous mycobacteria species based on 7547 genomic profiles.</title>
        <authorList>
            <person name="Matsumoto Y."/>
            <person name="Kinjo T."/>
            <person name="Motooka D."/>
            <person name="Nabeya D."/>
            <person name="Jung N."/>
            <person name="Uechi K."/>
            <person name="Horii T."/>
            <person name="Iida T."/>
            <person name="Fujita J."/>
            <person name="Nakamura S."/>
        </authorList>
    </citation>
    <scope>NUCLEOTIDE SEQUENCE [LARGE SCALE GENOMIC DNA]</scope>
    <source>
        <strain evidence="2 3">JCM 30996</strain>
    </source>
</reference>